<proteinExistence type="predicted"/>
<keyword evidence="1" id="KW-0472">Membrane</keyword>
<keyword evidence="1" id="KW-0812">Transmembrane</keyword>
<accession>A0A0G0QHK5</accession>
<dbReference type="Proteomes" id="UP000034687">
    <property type="component" value="Unassembled WGS sequence"/>
</dbReference>
<reference evidence="2 3" key="1">
    <citation type="journal article" date="2015" name="Nature">
        <title>rRNA introns, odd ribosomes, and small enigmatic genomes across a large radiation of phyla.</title>
        <authorList>
            <person name="Brown C.T."/>
            <person name="Hug L.A."/>
            <person name="Thomas B.C."/>
            <person name="Sharon I."/>
            <person name="Castelle C.J."/>
            <person name="Singh A."/>
            <person name="Wilkins M.J."/>
            <person name="Williams K.H."/>
            <person name="Banfield J.F."/>
        </authorList>
    </citation>
    <scope>NUCLEOTIDE SEQUENCE [LARGE SCALE GENOMIC DNA]</scope>
</reference>
<dbReference type="AlphaFoldDB" id="A0A0G0QHK5"/>
<sequence>MERLIKGNFKHNRGQLLVEILLAFGLSSILLPALFSGFIAGRSGKVQETLRSQSLAYLKEAEEVVRSVREADWNLFAINGTFHPARQGNAWELAPESEVVDGFTRSIIIADAYRDSDDKLIEIGGTVDPSTKKITLSVSWGILPTQITSTSYYLTRFMGNSVWVNTTQADFDAGVKNGVQVINTSGGEVILANNNRARWCSPALSPGTIDLPDGPPKAVAAFADSVSVDVPNTVFTATAPEDSTPIKMAYLNVTANTDNPTPSLKGIFTLDSAEYSSPSYFPSNPGLDNNFKTHDIKSYIAASGNKYALLATNKPDREVVVIQVSDGITDTYQDPVNHIYKYHTFFNTRMYQGNGSSTPNQDQAPFGSGAVALSVLGTGGYLVSGGYLYVFDLSNIDSKSVSSGLDMVGCRIQLDGYDCQPGSGTDRKYDAGQTGAAWGDTATPAHDDCSDGGNIELYADNQISPVQVSGNTYIFVAVGAGTNPELDIVNATNVPSSSTNPKITNSSCGRISGGASGWKRISSLDFNSRSGTEEAANSVYAKSDGTRAYMSSNGGIDGNDDGNPDSHQFYIIDTATKSSPRFLSGSPSTGAQSGYYNGDATNIQLFPRRSLTVLNGLRAIIVGQDGFSNDEIEPKEYQVLNIENEASPFYCGGINFLPGFNDLTSVSEIDSDNFVYMVANTMEKQLKIVQGGPDSGIYVPSGTFESSAFTVAASSAFNRFTANIAQPAQTNIKMQVGVAAPSGGLCTSASYNFVGPDGNSGSFYSPVGASISGTVPRGTYDTYQNPQSCFKYKTFFDTTDFNQTPTLYDVNVNYSP</sequence>
<evidence type="ECO:0000313" key="3">
    <source>
        <dbReference type="Proteomes" id="UP000034687"/>
    </source>
</evidence>
<evidence type="ECO:0000313" key="2">
    <source>
        <dbReference type="EMBL" id="KKR39593.1"/>
    </source>
</evidence>
<keyword evidence="1" id="KW-1133">Transmembrane helix</keyword>
<protein>
    <submittedName>
        <fullName evidence="2">Uncharacterized protein</fullName>
    </submittedName>
</protein>
<evidence type="ECO:0000256" key="1">
    <source>
        <dbReference type="SAM" id="Phobius"/>
    </source>
</evidence>
<comment type="caution">
    <text evidence="2">The sequence shown here is derived from an EMBL/GenBank/DDBJ whole genome shotgun (WGS) entry which is preliminary data.</text>
</comment>
<feature type="transmembrane region" description="Helical" evidence="1">
    <location>
        <begin position="20"/>
        <end position="41"/>
    </location>
</feature>
<dbReference type="EMBL" id="LBXW01000005">
    <property type="protein sequence ID" value="KKR39593.1"/>
    <property type="molecule type" value="Genomic_DNA"/>
</dbReference>
<gene>
    <name evidence="2" type="ORF">UT72_C0005G0009</name>
</gene>
<organism evidence="2 3">
    <name type="scientific">Candidatus Woesebacteria bacterium GW2011_GWB1_40_101</name>
    <dbReference type="NCBI Taxonomy" id="1618575"/>
    <lineage>
        <taxon>Bacteria</taxon>
        <taxon>Candidatus Woeseibacteriota</taxon>
    </lineage>
</organism>
<name>A0A0G0QHK5_9BACT</name>